<keyword evidence="7" id="KW-1185">Reference proteome</keyword>
<organism evidence="6 7">
    <name type="scientific">Rhinocladiella mackenziei CBS 650.93</name>
    <dbReference type="NCBI Taxonomy" id="1442369"/>
    <lineage>
        <taxon>Eukaryota</taxon>
        <taxon>Fungi</taxon>
        <taxon>Dikarya</taxon>
        <taxon>Ascomycota</taxon>
        <taxon>Pezizomycotina</taxon>
        <taxon>Eurotiomycetes</taxon>
        <taxon>Chaetothyriomycetidae</taxon>
        <taxon>Chaetothyriales</taxon>
        <taxon>Herpotrichiellaceae</taxon>
        <taxon>Rhinocladiella</taxon>
    </lineage>
</organism>
<dbReference type="GO" id="GO:0016020">
    <property type="term" value="C:membrane"/>
    <property type="evidence" value="ECO:0007669"/>
    <property type="project" value="UniProtKB-SubCell"/>
</dbReference>
<feature type="transmembrane region" description="Helical" evidence="5">
    <location>
        <begin position="76"/>
        <end position="100"/>
    </location>
</feature>
<keyword evidence="2 5" id="KW-0812">Transmembrane</keyword>
<gene>
    <name evidence="6" type="ORF">Z518_07424</name>
</gene>
<evidence type="ECO:0008006" key="8">
    <source>
        <dbReference type="Google" id="ProtNLM"/>
    </source>
</evidence>
<evidence type="ECO:0000256" key="2">
    <source>
        <dbReference type="ARBA" id="ARBA00022692"/>
    </source>
</evidence>
<dbReference type="InterPro" id="IPR005828">
    <property type="entry name" value="MFS_sugar_transport-like"/>
</dbReference>
<proteinExistence type="predicted"/>
<comment type="subcellular location">
    <subcellularLocation>
        <location evidence="1">Membrane</location>
        <topology evidence="1">Multi-pass membrane protein</topology>
    </subcellularLocation>
</comment>
<dbReference type="Pfam" id="PF00083">
    <property type="entry name" value="Sugar_tr"/>
    <property type="match status" value="2"/>
</dbReference>
<evidence type="ECO:0000256" key="3">
    <source>
        <dbReference type="ARBA" id="ARBA00022989"/>
    </source>
</evidence>
<dbReference type="PANTHER" id="PTHR48022:SF11">
    <property type="entry name" value="MONOSACCHARIDE TRANSPORTER (HXT8), PUTATIVE (AFU_ORTHOLOGUE AFUA_2G08120)-RELATED"/>
    <property type="match status" value="1"/>
</dbReference>
<feature type="transmembrane region" description="Helical" evidence="5">
    <location>
        <begin position="41"/>
        <end position="64"/>
    </location>
</feature>
<dbReference type="VEuPathDB" id="FungiDB:Z518_07424"/>
<feature type="transmembrane region" description="Helical" evidence="5">
    <location>
        <begin position="139"/>
        <end position="160"/>
    </location>
</feature>
<accession>A0A0D2IKZ3</accession>
<dbReference type="Gene3D" id="1.20.1250.20">
    <property type="entry name" value="MFS general substrate transporter like domains"/>
    <property type="match status" value="1"/>
</dbReference>
<feature type="transmembrane region" description="Helical" evidence="5">
    <location>
        <begin position="229"/>
        <end position="251"/>
    </location>
</feature>
<feature type="transmembrane region" description="Helical" evidence="5">
    <location>
        <begin position="12"/>
        <end position="29"/>
    </location>
</feature>
<dbReference type="EMBL" id="KN847479">
    <property type="protein sequence ID" value="KIX03871.1"/>
    <property type="molecule type" value="Genomic_DNA"/>
</dbReference>
<keyword evidence="4 5" id="KW-0472">Membrane</keyword>
<dbReference type="AlphaFoldDB" id="A0A0D2IKZ3"/>
<keyword evidence="3 5" id="KW-1133">Transmembrane helix</keyword>
<name>A0A0D2IKZ3_9EURO</name>
<feature type="transmembrane region" description="Helical" evidence="5">
    <location>
        <begin position="107"/>
        <end position="127"/>
    </location>
</feature>
<evidence type="ECO:0000256" key="4">
    <source>
        <dbReference type="ARBA" id="ARBA00023136"/>
    </source>
</evidence>
<dbReference type="InterPro" id="IPR050360">
    <property type="entry name" value="MFS_Sugar_Transporters"/>
</dbReference>
<dbReference type="SUPFAM" id="SSF103473">
    <property type="entry name" value="MFS general substrate transporter"/>
    <property type="match status" value="1"/>
</dbReference>
<dbReference type="InterPro" id="IPR036259">
    <property type="entry name" value="MFS_trans_sf"/>
</dbReference>
<evidence type="ECO:0000313" key="6">
    <source>
        <dbReference type="EMBL" id="KIX03871.1"/>
    </source>
</evidence>
<protein>
    <recommendedName>
        <fullName evidence="8">Major facilitator superfamily (MFS) profile domain-containing protein</fullName>
    </recommendedName>
</protein>
<evidence type="ECO:0000313" key="7">
    <source>
        <dbReference type="Proteomes" id="UP000053617"/>
    </source>
</evidence>
<dbReference type="PANTHER" id="PTHR48022">
    <property type="entry name" value="PLASTIDIC GLUCOSE TRANSPORTER 4"/>
    <property type="match status" value="1"/>
</dbReference>
<evidence type="ECO:0000256" key="1">
    <source>
        <dbReference type="ARBA" id="ARBA00004141"/>
    </source>
</evidence>
<dbReference type="Proteomes" id="UP000053617">
    <property type="component" value="Unassembled WGS sequence"/>
</dbReference>
<dbReference type="RefSeq" id="XP_013271007.1">
    <property type="nucleotide sequence ID" value="XM_013415553.1"/>
</dbReference>
<reference evidence="6 7" key="1">
    <citation type="submission" date="2015-01" db="EMBL/GenBank/DDBJ databases">
        <title>The Genome Sequence of Rhinocladiella mackenzie CBS 650.93.</title>
        <authorList>
            <consortium name="The Broad Institute Genomics Platform"/>
            <person name="Cuomo C."/>
            <person name="de Hoog S."/>
            <person name="Gorbushina A."/>
            <person name="Stielow B."/>
            <person name="Teixiera M."/>
            <person name="Abouelleil A."/>
            <person name="Chapman S.B."/>
            <person name="Priest M."/>
            <person name="Young S.K."/>
            <person name="Wortman J."/>
            <person name="Nusbaum C."/>
            <person name="Birren B."/>
        </authorList>
    </citation>
    <scope>NUCLEOTIDE SEQUENCE [LARGE SCALE GENOMIC DNA]</scope>
    <source>
        <strain evidence="6 7">CBS 650.93</strain>
    </source>
</reference>
<dbReference type="OrthoDB" id="6612291at2759"/>
<dbReference type="HOGENOM" id="CLU_001265_30_2_1"/>
<sequence>MLFILGSGSISYGYTAAIIGTTLGQPSFIKYFDLATRSNASALIGSLNGVFKAGGVIGTLLLPLIADRHGRKAACIVPSIIIITSQALLAGSVHMAMFIVFRLFAGFGCYATAAIVPLIMSWLGYGFSFWEGSGSANAWRVPLAVGVFFLLVFLAGMPFLPESPRWLCVKGREDEAEEALKRLHQHPSDPAGDLARAEFFQIREQIELDSRLDNSWYRLFTKTSYRKRAGLAILTMFTTQTSGVLLITNYAPLIFSTLGLDAHG</sequence>
<dbReference type="GO" id="GO:0005351">
    <property type="term" value="F:carbohydrate:proton symporter activity"/>
    <property type="evidence" value="ECO:0007669"/>
    <property type="project" value="TreeGrafter"/>
</dbReference>
<evidence type="ECO:0000256" key="5">
    <source>
        <dbReference type="SAM" id="Phobius"/>
    </source>
</evidence>
<dbReference type="GeneID" id="25295495"/>